<dbReference type="AlphaFoldDB" id="A0A8J2EDV0"/>
<reference evidence="1" key="1">
    <citation type="submission" date="2021-04" db="EMBL/GenBank/DDBJ databases">
        <authorList>
            <person name="Chebbi M.A.C M."/>
        </authorList>
    </citation>
    <scope>NUCLEOTIDE SEQUENCE</scope>
</reference>
<protein>
    <submittedName>
        <fullName evidence="1">Cc_lef9</fullName>
    </submittedName>
</protein>
<proteinExistence type="predicted"/>
<evidence type="ECO:0000313" key="2">
    <source>
        <dbReference type="Proteomes" id="UP000786811"/>
    </source>
</evidence>
<accession>A0A8J2EDV0</accession>
<comment type="caution">
    <text evidence="1">The sequence shown here is derived from an EMBL/GenBank/DDBJ whole genome shotgun (WGS) entry which is preliminary data.</text>
</comment>
<name>A0A8J2EDV0_COTCN</name>
<organism evidence="1 2">
    <name type="scientific">Cotesia congregata</name>
    <name type="common">Parasitoid wasp</name>
    <name type="synonym">Apanteles congregatus</name>
    <dbReference type="NCBI Taxonomy" id="51543"/>
    <lineage>
        <taxon>Eukaryota</taxon>
        <taxon>Metazoa</taxon>
        <taxon>Ecdysozoa</taxon>
        <taxon>Arthropoda</taxon>
        <taxon>Hexapoda</taxon>
        <taxon>Insecta</taxon>
        <taxon>Pterygota</taxon>
        <taxon>Neoptera</taxon>
        <taxon>Endopterygota</taxon>
        <taxon>Hymenoptera</taxon>
        <taxon>Apocrita</taxon>
        <taxon>Ichneumonoidea</taxon>
        <taxon>Braconidae</taxon>
        <taxon>Microgastrinae</taxon>
        <taxon>Cotesia</taxon>
    </lineage>
</organism>
<dbReference type="InterPro" id="IPR007786">
    <property type="entry name" value="LEF-9"/>
</dbReference>
<gene>
    <name evidence="1" type="ORF">HICCMSTLAB_LOCUS1715</name>
</gene>
<keyword evidence="2" id="KW-1185">Reference proteome</keyword>
<dbReference type="Pfam" id="PF05094">
    <property type="entry name" value="LEF-9"/>
    <property type="match status" value="1"/>
</dbReference>
<dbReference type="Gene3D" id="2.40.40.20">
    <property type="match status" value="1"/>
</dbReference>
<dbReference type="GO" id="GO:0019083">
    <property type="term" value="P:viral transcription"/>
    <property type="evidence" value="ECO:0007669"/>
    <property type="project" value="InterPro"/>
</dbReference>
<sequence length="659" mass="76625">MGDLCSESEFTSIVDPHFYTIKYKVNAVNTHNTLTISYEKFVEIFQESKNGSFYLCIICYISSSRQCIYCTPFLQYPRTFILETPKRFYCMPQPSLYTKKNHSYFQSIIWFIHKVHNNEINNIAVPHNLQYPQRLIYRQAPIFRIPKHIIDMEHLKYYQFINDKFKGGSLMQQKSGKLSYMRTRILGVNASGIRMTLTIDNSLGPNDVSIPQHMMDSLDLASPYVIINRDPSINDCAIYSCELLGYENENDNTIHVNPFVLEGLHADQDGDDLNVYYLKRENEVPSLIMLRAITELLQFSWKYGRRRNICNRSRYSLGQYHLLLLQVYDKYFQSKSKIWKILSSKYSSTPKKSNVLMQLGCTIWRDEVDEFLEELRIFGIRVRLPLITFKEMINGCGMLMHVIKSGAKGSMDHVKMFTDILQERVEIGGSAYVNNLRESFNNYVNASKSISLLGQQLFILLSIFQPLYLLRNDIYMKNDTRIICNVSKCPLFNLWSYQMEAINLVFDELLKYCDDNSVESTEAEEIFNDEEVNLANEVSDEQGKKVLDESHNVQEHQIGARYFDSNNRCIEVGNVSNFIAPRPRNTLYSIRGNYVSPNLDKATVLPMLYGRIHDYVSDIHSSAELQEYMINDSLKVIPLFAKLPDNYKKSGFKFVKILN</sequence>
<dbReference type="SUPFAM" id="SSF64484">
    <property type="entry name" value="beta and beta-prime subunits of DNA dependent RNA-polymerase"/>
    <property type="match status" value="1"/>
</dbReference>
<dbReference type="EMBL" id="CAJNRD030001116">
    <property type="protein sequence ID" value="CAG5075561.1"/>
    <property type="molecule type" value="Genomic_DNA"/>
</dbReference>
<dbReference type="Proteomes" id="UP000786811">
    <property type="component" value="Unassembled WGS sequence"/>
</dbReference>
<evidence type="ECO:0000313" key="1">
    <source>
        <dbReference type="EMBL" id="CAG5075561.1"/>
    </source>
</evidence>
<dbReference type="OrthoDB" id="7645575at2759"/>